<dbReference type="InterPro" id="IPR051911">
    <property type="entry name" value="SDR_oxidoreductase"/>
</dbReference>
<organism evidence="4 5">
    <name type="scientific">Geobacter argillaceus</name>
    <dbReference type="NCBI Taxonomy" id="345631"/>
    <lineage>
        <taxon>Bacteria</taxon>
        <taxon>Pseudomonadati</taxon>
        <taxon>Thermodesulfobacteriota</taxon>
        <taxon>Desulfuromonadia</taxon>
        <taxon>Geobacterales</taxon>
        <taxon>Geobacteraceae</taxon>
        <taxon>Geobacter</taxon>
    </lineage>
</organism>
<evidence type="ECO:0000256" key="3">
    <source>
        <dbReference type="RuleBase" id="RU000363"/>
    </source>
</evidence>
<dbReference type="InterPro" id="IPR020904">
    <property type="entry name" value="Sc_DH/Rdtase_CS"/>
</dbReference>
<dbReference type="EMBL" id="VLLN01000010">
    <property type="protein sequence ID" value="TWJ19221.1"/>
    <property type="molecule type" value="Genomic_DNA"/>
</dbReference>
<dbReference type="PRINTS" id="PR00081">
    <property type="entry name" value="GDHRDH"/>
</dbReference>
<evidence type="ECO:0000256" key="2">
    <source>
        <dbReference type="ARBA" id="ARBA00023002"/>
    </source>
</evidence>
<proteinExistence type="inferred from homology"/>
<comment type="similarity">
    <text evidence="1 3">Belongs to the short-chain dehydrogenases/reductases (SDR) family.</text>
</comment>
<comment type="caution">
    <text evidence="4">The sequence shown here is derived from an EMBL/GenBank/DDBJ whole genome shotgun (WGS) entry which is preliminary data.</text>
</comment>
<dbReference type="PROSITE" id="PS00061">
    <property type="entry name" value="ADH_SHORT"/>
    <property type="match status" value="1"/>
</dbReference>
<dbReference type="CDD" id="cd05374">
    <property type="entry name" value="17beta-HSD-like_SDR_c"/>
    <property type="match status" value="1"/>
</dbReference>
<evidence type="ECO:0000313" key="5">
    <source>
        <dbReference type="Proteomes" id="UP000319449"/>
    </source>
</evidence>
<accession>A0A562VN69</accession>
<sequence>MSKTILITGTSSGIGKACVDLFLEKSWNVIATMRDPAKSQDFKNADNLLVSRLDVQDIPSIEQAVAEGVGRFGGIDVLLNNAGYGQYGVFEAVPREKVLEQFEVNVFGPMNVIRAVLPVMRKALSGVIINMSSGAGIFTLPMISLYSASKFALEGFSEALSFELLALGIVVKIVEPHGGVNATKFNERTSASNAMSAELTDYQPFIQRCTEAFSRMSAARLIDSGDVARVVYEAATDGSDRLRYLVGNDTRGFIKARAELPDQEYVDLLRSHFRDAIGKS</sequence>
<dbReference type="GO" id="GO:0016491">
    <property type="term" value="F:oxidoreductase activity"/>
    <property type="evidence" value="ECO:0007669"/>
    <property type="project" value="UniProtKB-KW"/>
</dbReference>
<name>A0A562VN69_9BACT</name>
<dbReference type="PANTHER" id="PTHR43976:SF16">
    <property type="entry name" value="SHORT-CHAIN DEHYDROGENASE_REDUCTASE FAMILY PROTEIN"/>
    <property type="match status" value="1"/>
</dbReference>
<dbReference type="PANTHER" id="PTHR43976">
    <property type="entry name" value="SHORT CHAIN DEHYDROGENASE"/>
    <property type="match status" value="1"/>
</dbReference>
<protein>
    <submittedName>
        <fullName evidence="4">Short-subunit dehydrogenase</fullName>
    </submittedName>
</protein>
<dbReference type="RefSeq" id="WP_145021772.1">
    <property type="nucleotide sequence ID" value="NZ_VLLN01000010.1"/>
</dbReference>
<evidence type="ECO:0000256" key="1">
    <source>
        <dbReference type="ARBA" id="ARBA00006484"/>
    </source>
</evidence>
<keyword evidence="5" id="KW-1185">Reference proteome</keyword>
<dbReference type="PRINTS" id="PR00080">
    <property type="entry name" value="SDRFAMILY"/>
</dbReference>
<gene>
    <name evidence="4" type="ORF">JN12_01912</name>
</gene>
<dbReference type="OrthoDB" id="151996at2"/>
<dbReference type="Gene3D" id="3.40.50.720">
    <property type="entry name" value="NAD(P)-binding Rossmann-like Domain"/>
    <property type="match status" value="1"/>
</dbReference>
<dbReference type="Proteomes" id="UP000319449">
    <property type="component" value="Unassembled WGS sequence"/>
</dbReference>
<dbReference type="Pfam" id="PF00106">
    <property type="entry name" value="adh_short"/>
    <property type="match status" value="1"/>
</dbReference>
<evidence type="ECO:0000313" key="4">
    <source>
        <dbReference type="EMBL" id="TWJ19221.1"/>
    </source>
</evidence>
<dbReference type="InterPro" id="IPR002347">
    <property type="entry name" value="SDR_fam"/>
</dbReference>
<dbReference type="InterPro" id="IPR036291">
    <property type="entry name" value="NAD(P)-bd_dom_sf"/>
</dbReference>
<keyword evidence="2" id="KW-0560">Oxidoreductase</keyword>
<dbReference type="AlphaFoldDB" id="A0A562VN69"/>
<dbReference type="SUPFAM" id="SSF51735">
    <property type="entry name" value="NAD(P)-binding Rossmann-fold domains"/>
    <property type="match status" value="1"/>
</dbReference>
<reference evidence="4 5" key="1">
    <citation type="submission" date="2019-07" db="EMBL/GenBank/DDBJ databases">
        <title>Genomic Encyclopedia of Archaeal and Bacterial Type Strains, Phase II (KMG-II): from individual species to whole genera.</title>
        <authorList>
            <person name="Goeker M."/>
        </authorList>
    </citation>
    <scope>NUCLEOTIDE SEQUENCE [LARGE SCALE GENOMIC DNA]</scope>
    <source>
        <strain evidence="4 5">ATCC BAA-1139</strain>
    </source>
</reference>